<gene>
    <name evidence="2" type="ORF">GMORB2_3117</name>
</gene>
<sequence>MAHLKFRPDPAYQKYAAMSKNRHHYFRFTPRTARITFIYVAVIPALLGVVAYQTDGLYALRAKRRGDTVYEK</sequence>
<comment type="caution">
    <text evidence="2">The sequence shown here is derived from an EMBL/GenBank/DDBJ whole genome shotgun (WGS) entry which is preliminary data.</text>
</comment>
<dbReference type="EMBL" id="JAANYQ010000017">
    <property type="protein sequence ID" value="KAF4120316.1"/>
    <property type="molecule type" value="Genomic_DNA"/>
</dbReference>
<dbReference type="PANTHER" id="PTHR39476">
    <property type="entry name" value="NADH:UBIQUINONE OXIDOREDUCTASE 6.6KD SUBUNIT"/>
    <property type="match status" value="1"/>
</dbReference>
<evidence type="ECO:0000256" key="1">
    <source>
        <dbReference type="SAM" id="Phobius"/>
    </source>
</evidence>
<accession>A0A9P5D1C5</accession>
<keyword evidence="1" id="KW-0472">Membrane</keyword>
<evidence type="ECO:0000313" key="3">
    <source>
        <dbReference type="Proteomes" id="UP000749293"/>
    </source>
</evidence>
<keyword evidence="1" id="KW-1133">Transmembrane helix</keyword>
<name>A0A9P5D1C5_9HYPO</name>
<dbReference type="AlphaFoldDB" id="A0A9P5D1C5"/>
<reference evidence="2" key="1">
    <citation type="submission" date="2020-03" db="EMBL/GenBank/DDBJ databases">
        <title>Site-based positive gene gene selection in Geosmithia morbida across the United States reveals a broad range of putative effectors and factors for local host and environmental adapation.</title>
        <authorList>
            <person name="Onufrak A."/>
            <person name="Murdoch R.W."/>
            <person name="Gazis R."/>
            <person name="Huff M."/>
            <person name="Staton M."/>
            <person name="Klingeman W."/>
            <person name="Hadziabdic D."/>
        </authorList>
    </citation>
    <scope>NUCLEOTIDE SEQUENCE</scope>
    <source>
        <strain evidence="2">1262</strain>
    </source>
</reference>
<protein>
    <submittedName>
        <fullName evidence="2">Uncharacterized protein</fullName>
    </submittedName>
</protein>
<feature type="transmembrane region" description="Helical" evidence="1">
    <location>
        <begin position="32"/>
        <end position="52"/>
    </location>
</feature>
<dbReference type="OrthoDB" id="15108at2759"/>
<evidence type="ECO:0000313" key="2">
    <source>
        <dbReference type="EMBL" id="KAF4120316.1"/>
    </source>
</evidence>
<keyword evidence="3" id="KW-1185">Reference proteome</keyword>
<keyword evidence="1" id="KW-0812">Transmembrane</keyword>
<organism evidence="2 3">
    <name type="scientific">Geosmithia morbida</name>
    <dbReference type="NCBI Taxonomy" id="1094350"/>
    <lineage>
        <taxon>Eukaryota</taxon>
        <taxon>Fungi</taxon>
        <taxon>Dikarya</taxon>
        <taxon>Ascomycota</taxon>
        <taxon>Pezizomycotina</taxon>
        <taxon>Sordariomycetes</taxon>
        <taxon>Hypocreomycetidae</taxon>
        <taxon>Hypocreales</taxon>
        <taxon>Bionectriaceae</taxon>
        <taxon>Geosmithia</taxon>
    </lineage>
</organism>
<dbReference type="RefSeq" id="XP_035318968.1">
    <property type="nucleotide sequence ID" value="XM_035465093.1"/>
</dbReference>
<dbReference type="PANTHER" id="PTHR39476:SF1">
    <property type="entry name" value="NADH DEHYDROGENASE [UBIQUINONE] 1 BETA SUBCOMPLEX SUBUNIT 4"/>
    <property type="match status" value="1"/>
</dbReference>
<dbReference type="GeneID" id="55969345"/>
<dbReference type="Proteomes" id="UP000749293">
    <property type="component" value="Unassembled WGS sequence"/>
</dbReference>
<proteinExistence type="predicted"/>